<dbReference type="WBParaSite" id="Smp_319700.1">
    <property type="protein sequence ID" value="Smp_319700.1"/>
    <property type="gene ID" value="Smp_319700"/>
</dbReference>
<evidence type="ECO:0000256" key="1">
    <source>
        <dbReference type="SAM" id="SignalP"/>
    </source>
</evidence>
<evidence type="ECO:0000313" key="3">
    <source>
        <dbReference type="WBParaSite" id="Smp_319700.1"/>
    </source>
</evidence>
<dbReference type="AlphaFoldDB" id="A0A5K4F7B7"/>
<keyword evidence="1" id="KW-0732">Signal</keyword>
<feature type="chain" id="PRO_5024273088" evidence="1">
    <location>
        <begin position="22"/>
        <end position="167"/>
    </location>
</feature>
<accession>A0A5K4F7B7</accession>
<sequence length="167" mass="20202">MKMWIEPFLLLLCRWFGFCVSDTTEISQSYESVKEQLNNYREAYVDTKYQHYLRDLLYVRIKTNRSFINKECLKEEGLSYFKWAHQTISKYHLNDTQFVRDVQNRKEWLEQRLESMVAVKDVDILGNLLSSISKKWEVRDKLVDAEMQYLEEIRNIREPNPNCCLVK</sequence>
<dbReference type="Proteomes" id="UP000008854">
    <property type="component" value="Unassembled WGS sequence"/>
</dbReference>
<reference evidence="2" key="1">
    <citation type="journal article" date="2012" name="PLoS Negl. Trop. Dis.">
        <title>A systematically improved high quality genome and transcriptome of the human blood fluke Schistosoma mansoni.</title>
        <authorList>
            <person name="Protasio A.V."/>
            <person name="Tsai I.J."/>
            <person name="Babbage A."/>
            <person name="Nichol S."/>
            <person name="Hunt M."/>
            <person name="Aslett M.A."/>
            <person name="De Silva N."/>
            <person name="Velarde G.S."/>
            <person name="Anderson T.J."/>
            <person name="Clark R.C."/>
            <person name="Davidson C."/>
            <person name="Dillon G.P."/>
            <person name="Holroyd N.E."/>
            <person name="LoVerde P.T."/>
            <person name="Lloyd C."/>
            <person name="McQuillan J."/>
            <person name="Oliveira G."/>
            <person name="Otto T.D."/>
            <person name="Parker-Manuel S.J."/>
            <person name="Quail M.A."/>
            <person name="Wilson R.A."/>
            <person name="Zerlotini A."/>
            <person name="Dunne D.W."/>
            <person name="Berriman M."/>
        </authorList>
    </citation>
    <scope>NUCLEOTIDE SEQUENCE [LARGE SCALE GENOMIC DNA]</scope>
    <source>
        <strain evidence="2">Puerto Rican</strain>
    </source>
</reference>
<organism evidence="2 3">
    <name type="scientific">Schistosoma mansoni</name>
    <name type="common">Blood fluke</name>
    <dbReference type="NCBI Taxonomy" id="6183"/>
    <lineage>
        <taxon>Eukaryota</taxon>
        <taxon>Metazoa</taxon>
        <taxon>Spiralia</taxon>
        <taxon>Lophotrochozoa</taxon>
        <taxon>Platyhelminthes</taxon>
        <taxon>Trematoda</taxon>
        <taxon>Digenea</taxon>
        <taxon>Strigeidida</taxon>
        <taxon>Schistosomatoidea</taxon>
        <taxon>Schistosomatidae</taxon>
        <taxon>Schistosoma</taxon>
    </lineage>
</organism>
<evidence type="ECO:0000313" key="2">
    <source>
        <dbReference type="Proteomes" id="UP000008854"/>
    </source>
</evidence>
<feature type="signal peptide" evidence="1">
    <location>
        <begin position="1"/>
        <end position="21"/>
    </location>
</feature>
<proteinExistence type="predicted"/>
<keyword evidence="2" id="KW-1185">Reference proteome</keyword>
<reference evidence="3" key="2">
    <citation type="submission" date="2019-11" db="UniProtKB">
        <authorList>
            <consortium name="WormBaseParasite"/>
        </authorList>
    </citation>
    <scope>IDENTIFICATION</scope>
    <source>
        <strain evidence="3">Puerto Rican</strain>
    </source>
</reference>
<dbReference type="InParanoid" id="A0A5K4F7B7"/>
<name>A0A5K4F7B7_SCHMA</name>
<protein>
    <submittedName>
        <fullName evidence="3">Secreted protein</fullName>
    </submittedName>
</protein>